<dbReference type="PANTHER" id="PTHR11669">
    <property type="entry name" value="REPLICATION FACTOR C / DNA POLYMERASE III GAMMA-TAU SUBUNIT"/>
    <property type="match status" value="1"/>
</dbReference>
<reference evidence="1 2" key="1">
    <citation type="submission" date="2017-09" db="EMBL/GenBank/DDBJ databases">
        <title>Complete genome sequence of Oxytococcus suis strain ZY16052.</title>
        <authorList>
            <person name="Li F."/>
        </authorList>
    </citation>
    <scope>NUCLEOTIDE SEQUENCE [LARGE SCALE GENOMIC DNA]</scope>
    <source>
        <strain evidence="1 2">ZY16052</strain>
    </source>
</reference>
<dbReference type="KEGG" id="abae:CL176_00255"/>
<organism evidence="1 2">
    <name type="scientific">Suicoccus acidiformans</name>
    <dbReference type="NCBI Taxonomy" id="2036206"/>
    <lineage>
        <taxon>Bacteria</taxon>
        <taxon>Bacillati</taxon>
        <taxon>Bacillota</taxon>
        <taxon>Bacilli</taxon>
        <taxon>Lactobacillales</taxon>
        <taxon>Aerococcaceae</taxon>
        <taxon>Suicoccus</taxon>
    </lineage>
</organism>
<name>A0A347WHM5_9LACT</name>
<dbReference type="EMBL" id="CP023434">
    <property type="protein sequence ID" value="AXY24582.1"/>
    <property type="molecule type" value="Genomic_DNA"/>
</dbReference>
<dbReference type="SUPFAM" id="SSF52540">
    <property type="entry name" value="P-loop containing nucleoside triphosphate hydrolases"/>
    <property type="match status" value="1"/>
</dbReference>
<dbReference type="RefSeq" id="WP_118989506.1">
    <property type="nucleotide sequence ID" value="NZ_CP023434.1"/>
</dbReference>
<dbReference type="GO" id="GO:0006261">
    <property type="term" value="P:DNA-templated DNA replication"/>
    <property type="evidence" value="ECO:0007669"/>
    <property type="project" value="TreeGrafter"/>
</dbReference>
<keyword evidence="2" id="KW-1185">Reference proteome</keyword>
<dbReference type="Gene3D" id="3.40.50.300">
    <property type="entry name" value="P-loop containing nucleotide triphosphate hydrolases"/>
    <property type="match status" value="1"/>
</dbReference>
<dbReference type="OrthoDB" id="9810148at2"/>
<evidence type="ECO:0000313" key="2">
    <source>
        <dbReference type="Proteomes" id="UP000263232"/>
    </source>
</evidence>
<dbReference type="InterPro" id="IPR027417">
    <property type="entry name" value="P-loop_NTPase"/>
</dbReference>
<sequence>MSKASQQLMEHFFRLVARRQLAHAYAFTGEDTKAKEEVTLALIQALACPQFEQANRPDQTCNVCQRAAGNALSDVLYVQADGKYIRVDQIRQMREWLATSPVELNMKVAVIEEAWLMNEAASNALLKFLEEPVENAYIILYTPVMSILLPTIQSRVQSFHLPTDSTNREALIRSDRAFDEHALQILMNLPQGASERLQEQYEAEDLNAWLDAWKSYYALLVQGKGTAFVSVQAHLKPYLSVQGSLDGLDYLLLLNRSTMFARMDFPKDSRQIQNYFVENLCANAQPTLEHLSRLNDTIYQAKEKIQANVSPQLALEQLALKASFR</sequence>
<dbReference type="AlphaFoldDB" id="A0A347WHM5"/>
<gene>
    <name evidence="1" type="ORF">CL176_00255</name>
</gene>
<protein>
    <recommendedName>
        <fullName evidence="3">DNA polymerase III subunit delta</fullName>
    </recommendedName>
</protein>
<proteinExistence type="predicted"/>
<dbReference type="InterPro" id="IPR050238">
    <property type="entry name" value="DNA_Rep/Repair_Clamp_Loader"/>
</dbReference>
<dbReference type="Proteomes" id="UP000263232">
    <property type="component" value="Chromosome"/>
</dbReference>
<evidence type="ECO:0008006" key="3">
    <source>
        <dbReference type="Google" id="ProtNLM"/>
    </source>
</evidence>
<accession>A0A347WHM5</accession>
<evidence type="ECO:0000313" key="1">
    <source>
        <dbReference type="EMBL" id="AXY24582.1"/>
    </source>
</evidence>
<dbReference type="Pfam" id="PF13177">
    <property type="entry name" value="DNA_pol3_delta2"/>
    <property type="match status" value="1"/>
</dbReference>
<dbReference type="PANTHER" id="PTHR11669:SF8">
    <property type="entry name" value="DNA POLYMERASE III SUBUNIT DELTA"/>
    <property type="match status" value="1"/>
</dbReference>